<evidence type="ECO:0000313" key="5">
    <source>
        <dbReference type="Proteomes" id="UP000690515"/>
    </source>
</evidence>
<dbReference type="Pfam" id="PF00501">
    <property type="entry name" value="AMP-binding"/>
    <property type="match status" value="2"/>
</dbReference>
<dbReference type="SMART" id="SM00823">
    <property type="entry name" value="PKS_PP"/>
    <property type="match status" value="2"/>
</dbReference>
<evidence type="ECO:0000313" key="4">
    <source>
        <dbReference type="EMBL" id="MBU2713155.1"/>
    </source>
</evidence>
<dbReference type="CDD" id="cd05930">
    <property type="entry name" value="A_NRPS"/>
    <property type="match status" value="1"/>
</dbReference>
<dbReference type="Pfam" id="PF00550">
    <property type="entry name" value="PP-binding"/>
    <property type="match status" value="2"/>
</dbReference>
<dbReference type="SMART" id="SM00824">
    <property type="entry name" value="PKS_TE"/>
    <property type="match status" value="1"/>
</dbReference>
<dbReference type="Proteomes" id="UP000690515">
    <property type="component" value="Unassembled WGS sequence"/>
</dbReference>
<dbReference type="NCBIfam" id="TIGR01720">
    <property type="entry name" value="NRPS-para261"/>
    <property type="match status" value="2"/>
</dbReference>
<sequence length="3424" mass="382337">MDNRSNSVSADAQLKRKLESLSPEKRALVEQLLAKKKQEKLQTARIVPLKDRSGKHVLSYAQQRLWSIDQLLGKNSYYNIPVALQLNGRLNQAALEKALATIIERHQSLRTAFSVEDGHGVQQVVPIADRFRLDVDDLTPLGQSQALQAVEPLMDNAANYAFDLTAGLLLKASLWLLDSDTAILLIVIHHIAADGWSMSVLFNELSALYEAYVKGEENPLPSLAIQYIDYAVWQRTFLAGPVLKKQLDYWQQQLQGLPRLHNLPLDKTRPAQQRFQGAILKSELPAYATKQLKMLCRQQNATLFMGIYAALSMLLSRYSGEVDVVVGTTAANRDQSEVSGLIGFFINSLVLRTDLSTNPTFTELLTQCKSVALGAFAHQQVPFEQLVDELKLPRDLSYHPLFQIMLAVQNNQEAEINMAGLSISEAPVRASSAKFDLTLNVDEQPNGLALDWEYNTDLFEATTINRLAAHFNQLLISALELPTLPVTQLFLLTEQEQQQLLQDWNPPSLNLPIKSVAQQFTVQAQATPMAVAVLMNNETLSYQQLEARANQLAHYLLAQGVTPCSLVGVCLPRSLNMVVATLAILKAGCAYVPLDPQYPEDRLQYLLSDSQVSWVLTESGLEQQLPLTNQQAVVLDSLDVQNTMATYPTTAPVVSVNEHSPAYVIYTSGSTGQPKGVVVPHRGILRLVLNNPEVPVDQSTVMLQSASVTFDAATLELWGPLLKGGQVVLYPEEVVAPAQLATCINQHQVNTIWLTSGLFDQWVAAELPAMPSLRYVLTGGDVVSPQSVVRCYQQYPQVTVINGYGPTENTTFTCCFPIPKDWPVEQPIPIGRPIGNTQVYVLDAYQQPVPIGVVGELYAGGDGVALAYLNNPALTAEKFVANPFIGKALVSKTPDARLYRTGDLVKWCADGTLAFMGRTDNQVKVRGFRIELGEVENALLSQTDVAEALVVVKATDTGSKRLVAYVVPADSASLADYTTSEQQANKLRDSLKQQLPDYMVPSGMVVLASFPLTSNGKVDRKALPEPQYELQQGYVAPTTEAETVLCEIWQQVLGVNPVGVNDNFFAIGGDSILAIQVASRTLRAGYQLSTRQVFEYQTIAELAKQLKVSQINKHVDHVVVGEQPLLPIQQAFLSGDEVDLHHFNQAMRITLPASVTEDQLRTAVQAIYKRHAVFRLSFQQVSQEQPLSWQGVYEEKLSEQAIQRSIHIVNSEADWDTLAYKAQTSLQLNPAPLSLLVWKPTSLTENRESELLWVIHHLIVDGVSWRILLQDLEYALNQLQQGKPIELGLGTSSFQQWGQRLIKYSQSEVLTQEKAYWQRVLSQPISVLPVDQPLASEADDTYQASAELTVSLNSATTQALLQQANQSYHTQINDLLLTALLLTITEWNRGQAIRLEMEGHGREALFEDIDLNETVGWFTSTYPVTLNRDTYELGSLIKSVKEQLRAIPNKGIGYGVLRYFNDDQQTLKPIEPIELVFNYLGQFDSHVDQTSPSPQPHSGVVLNGSFENTGPWVSHRRQRSHRLSISGLVSEGQLQLVWDYNRYQYNASTIQSLADNFFKHLTTIVEHCVESPSVYTPSDFPLAKIGSHQLDQLQADYPQLADLYPCTPMQQGMLFHSEMQPDSGVYITQLMLSFGAANPDHLQHSWQQLVARHAILRTAFVHLDQAQPLQLVQRQVELLWRTVDWRGLAAEAYQTEWAALLKSERETPFKLDQAPLMRLVLVQAADEQNHLIWTHHHALLDGWGVPILIQDLEALYCAHQQGLPAQLSPVVPYRQYIQWLQQQSLDAAKGYWQSYLKDFTEPSPLVVSQVDVHAAQSEGEFQFSLGEHLTAQLQQLAKQAQVTLSTVFQGAWGILLSRYCGVRDVVFGVTRSGRPETIAGVEDIVGLFINSVPLRVQFDESSSLGPWLQALQQSQASHDSYSYAPLVDIQKWSELSPGSQLFDTLLVVENFPMEEKLQQLHKDEAGLPITDLDGIEQSSLPLSVTITPGKTCHVRMLYQQDKFDDASVKRLSEQWQQLLIAMTSIKPHLLEKRVAQLSLLSVSEQQHISQILSQADIKSTYSASVLEQFERQESLTPHALAIVHNNQQLTYEALNKQANQLARQLVSMGVSVNQLVAICLPRSPEVVIAMLAVFKAGGAYLPMDPSYSAERNQHILVASEAGIVITKNDCLSHIIVEKQQLIILDEVVVKKHIETLPATNLNIKTNPENLAYVIYTSGSTGKPKGVAINQHNLAVSTQARYEFYQSPVSSYLLLSSFAFDSSVAGIYWTLCTGGKLCLPTDIMDLASLRTLLSEQQVSHLLALPSYYSQLLFADDMILPESLDVVILAGEACSEQVVKQHYTQTNNCDLVNEYGPTEGTIWATAKKLECDKALVTIGKSVGHIKTYVCFPESNPDYNQLCPVGVVGELWLGGEGVAQGYYLQPELTQQSFNDDPFSGKAGAKLYRTGDYVRRLNNGELAFVGRHDDQIKIRGFRVELKEIEALIEADHSVLETAVVCHESGQLIAFVAAKAEVPEGVVDGLNEQLRQQLPDYMRPQKIILIKRLPVNANGKVDRKLLTRYVLDETKDVYSAPATENEILLHEIWRSVLNKERISTEANFFAEGGDSIIAMQIASQSLKMGLKFSVGDLFEYPTIAGLAKKAVTQKVVKGHVNQKQSAVVRVTGEQTLLPVQQSFLDGDGDPIDRHHFNQALRMSLPNGVDETLLIQALTEVCQHHDVFRLRFFQTQGLFHTQELWKSSYQDNITVKDSVLKCDLTKVAVEDQEPLIERFANKVQASLSLQSAPLTKAIWLQFGNQQADQLIWILHHLIVDGVSLRLLTQHLLLALQQLLAKKAVDLGVKTTSYQLWGRQLLTYSQSDELQAQKAYWLKQLSQPVAPLPTDYPASYYQQDKSFKASSDVSVYLDRDTTTALLQKANQRYNTQVNDLLLTALMLSLTDWTRSTATRFSLEGHGREMIFSEINLNDTVGWFTSVFPVCLQRSAQDIAQHIQTVKRQLRTIPQKGLGFGVLRYLKRDSEVINAHTPSEVLFNYLGQFESARDDKHSDQSDVFGNTGAWISSRRQRPYKLGINAIVSSGCLQVVFNFSKYQYKEKTIKGLADSYIRYLQKIVAHCLDKNNGRDAHGMMQEVSDTINGLSQKGSMSKSEQTHNNKNKGKVINKQATRDIMIKLTTHNANQKTVYCFPGIGSTGIDFYHLANSLKNDVNLNVVDPEIFKTQDACLDWSSLTEMYLESFVDDQEYTLIGHSFGGCLATELAAHLERKNKNVRLVLLDTLLEASMVAKREKRDTFVIDHYIASLGLKSFFGLSTEQVNTAINGAGCPVSVLRTLCIENKIPEEFTNDFIHLSKRQMALYVNYQPSKLLTTKTAFLFSRNSFANQTFLSEVISRYKGIYHHLETPVQVSGDHFTMLKPDFVDDLADKIRCFISS</sequence>
<protein>
    <submittedName>
        <fullName evidence="4">Amino acid adenylation domain-containing protein</fullName>
    </submittedName>
</protein>
<dbReference type="Gene3D" id="3.30.300.30">
    <property type="match status" value="2"/>
</dbReference>
<organism evidence="4 5">
    <name type="scientific">Zooshikella harenae</name>
    <dbReference type="NCBI Taxonomy" id="2827238"/>
    <lineage>
        <taxon>Bacteria</taxon>
        <taxon>Pseudomonadati</taxon>
        <taxon>Pseudomonadota</taxon>
        <taxon>Gammaproteobacteria</taxon>
        <taxon>Oceanospirillales</taxon>
        <taxon>Zooshikellaceae</taxon>
        <taxon>Zooshikella</taxon>
    </lineage>
</organism>
<dbReference type="Gene3D" id="1.10.1200.10">
    <property type="entry name" value="ACP-like"/>
    <property type="match status" value="2"/>
</dbReference>
<feature type="domain" description="Carrier" evidence="3">
    <location>
        <begin position="2571"/>
        <end position="2645"/>
    </location>
</feature>
<dbReference type="SUPFAM" id="SSF47336">
    <property type="entry name" value="ACP-like"/>
    <property type="match status" value="2"/>
</dbReference>
<dbReference type="NCBIfam" id="TIGR01733">
    <property type="entry name" value="AA-adenyl-dom"/>
    <property type="match status" value="2"/>
</dbReference>
<dbReference type="CDD" id="cd12117">
    <property type="entry name" value="A_NRPS_Srf_like"/>
    <property type="match status" value="1"/>
</dbReference>
<dbReference type="InterPro" id="IPR020845">
    <property type="entry name" value="AMP-binding_CS"/>
</dbReference>
<dbReference type="PROSITE" id="PS00455">
    <property type="entry name" value="AMP_BINDING"/>
    <property type="match status" value="2"/>
</dbReference>
<dbReference type="InterPro" id="IPR023213">
    <property type="entry name" value="CAT-like_dom_sf"/>
</dbReference>
<dbReference type="InterPro" id="IPR025110">
    <property type="entry name" value="AMP-bd_C"/>
</dbReference>
<dbReference type="InterPro" id="IPR001242">
    <property type="entry name" value="Condensation_dom"/>
</dbReference>
<dbReference type="Pfam" id="PF00668">
    <property type="entry name" value="Condensation"/>
    <property type="match status" value="4"/>
</dbReference>
<reference evidence="4 5" key="1">
    <citation type="submission" date="2021-04" db="EMBL/GenBank/DDBJ databases">
        <authorList>
            <person name="Pira H."/>
            <person name="Risdian C."/>
            <person name="Wink J."/>
        </authorList>
    </citation>
    <scope>NUCLEOTIDE SEQUENCE [LARGE SCALE GENOMIC DNA]</scope>
    <source>
        <strain evidence="4 5">WH53</strain>
    </source>
</reference>
<dbReference type="SUPFAM" id="SSF56801">
    <property type="entry name" value="Acetyl-CoA synthetase-like"/>
    <property type="match status" value="2"/>
</dbReference>
<dbReference type="InterPro" id="IPR029058">
    <property type="entry name" value="AB_hydrolase_fold"/>
</dbReference>
<comment type="caution">
    <text evidence="4">The sequence shown here is derived from an EMBL/GenBank/DDBJ whole genome shotgun (WGS) entry which is preliminary data.</text>
</comment>
<dbReference type="InterPro" id="IPR020802">
    <property type="entry name" value="TesA-like"/>
</dbReference>
<accession>A0ABS5ZGP5</accession>
<dbReference type="InterPro" id="IPR000873">
    <property type="entry name" value="AMP-dep_synth/lig_dom"/>
</dbReference>
<dbReference type="PANTHER" id="PTHR45398">
    <property type="match status" value="1"/>
</dbReference>
<keyword evidence="5" id="KW-1185">Reference proteome</keyword>
<dbReference type="Gene3D" id="3.40.50.980">
    <property type="match status" value="4"/>
</dbReference>
<dbReference type="SUPFAM" id="SSF52777">
    <property type="entry name" value="CoA-dependent acyltransferases"/>
    <property type="match status" value="8"/>
</dbReference>
<proteinExistence type="predicted"/>
<evidence type="ECO:0000256" key="1">
    <source>
        <dbReference type="ARBA" id="ARBA00022450"/>
    </source>
</evidence>
<dbReference type="Gene3D" id="3.30.559.30">
    <property type="entry name" value="Nonribosomal peptide synthetase, condensation domain"/>
    <property type="match status" value="4"/>
</dbReference>
<dbReference type="InterPro" id="IPR001031">
    <property type="entry name" value="Thioesterase"/>
</dbReference>
<dbReference type="RefSeq" id="WP_215821444.1">
    <property type="nucleotide sequence ID" value="NZ_JAGSOY010000064.1"/>
</dbReference>
<dbReference type="EMBL" id="JAGSOY010000064">
    <property type="protein sequence ID" value="MBU2713155.1"/>
    <property type="molecule type" value="Genomic_DNA"/>
</dbReference>
<dbReference type="Pfam" id="PF00975">
    <property type="entry name" value="Thioesterase"/>
    <property type="match status" value="1"/>
</dbReference>
<dbReference type="InterPro" id="IPR020806">
    <property type="entry name" value="PKS_PP-bd"/>
</dbReference>
<evidence type="ECO:0000259" key="3">
    <source>
        <dbReference type="PROSITE" id="PS50075"/>
    </source>
</evidence>
<dbReference type="PANTHER" id="PTHR45398:SF1">
    <property type="entry name" value="ENZYME, PUTATIVE (JCVI)-RELATED"/>
    <property type="match status" value="1"/>
</dbReference>
<dbReference type="Gene3D" id="3.40.50.1820">
    <property type="entry name" value="alpha/beta hydrolase"/>
    <property type="match status" value="1"/>
</dbReference>
<dbReference type="NCBIfam" id="NF003417">
    <property type="entry name" value="PRK04813.1"/>
    <property type="match status" value="2"/>
</dbReference>
<dbReference type="Gene3D" id="2.30.38.10">
    <property type="entry name" value="Luciferase, Domain 3"/>
    <property type="match status" value="2"/>
</dbReference>
<dbReference type="Pfam" id="PF13193">
    <property type="entry name" value="AMP-binding_C"/>
    <property type="match status" value="2"/>
</dbReference>
<dbReference type="CDD" id="cd19543">
    <property type="entry name" value="DCL_NRPS"/>
    <property type="match status" value="1"/>
</dbReference>
<dbReference type="InterPro" id="IPR036736">
    <property type="entry name" value="ACP-like_sf"/>
</dbReference>
<feature type="domain" description="Carrier" evidence="3">
    <location>
        <begin position="1036"/>
        <end position="1110"/>
    </location>
</feature>
<keyword evidence="1" id="KW-0596">Phosphopantetheine</keyword>
<gene>
    <name evidence="4" type="ORF">KCG35_18980</name>
</gene>
<dbReference type="PROSITE" id="PS50075">
    <property type="entry name" value="CARRIER"/>
    <property type="match status" value="2"/>
</dbReference>
<dbReference type="InterPro" id="IPR009081">
    <property type="entry name" value="PP-bd_ACP"/>
</dbReference>
<dbReference type="CDD" id="cd19534">
    <property type="entry name" value="E_NRPS"/>
    <property type="match status" value="1"/>
</dbReference>
<name>A0ABS5ZGP5_9GAMM</name>
<dbReference type="SUPFAM" id="SSF53474">
    <property type="entry name" value="alpha/beta-Hydrolases"/>
    <property type="match status" value="1"/>
</dbReference>
<dbReference type="Gene3D" id="3.30.559.10">
    <property type="entry name" value="Chloramphenicol acetyltransferase-like domain"/>
    <property type="match status" value="4"/>
</dbReference>
<dbReference type="InterPro" id="IPR010071">
    <property type="entry name" value="AA_adenyl_dom"/>
</dbReference>
<keyword evidence="2" id="KW-0597">Phosphoprotein</keyword>
<dbReference type="InterPro" id="IPR045851">
    <property type="entry name" value="AMP-bd_C_sf"/>
</dbReference>
<dbReference type="CDD" id="cd19531">
    <property type="entry name" value="LCL_NRPS-like"/>
    <property type="match status" value="1"/>
</dbReference>
<dbReference type="InterPro" id="IPR010060">
    <property type="entry name" value="NRPS_synth"/>
</dbReference>
<evidence type="ECO:0000256" key="2">
    <source>
        <dbReference type="ARBA" id="ARBA00022553"/>
    </source>
</evidence>